<dbReference type="Pfam" id="PF07287">
    <property type="entry name" value="AtuA"/>
    <property type="match status" value="1"/>
</dbReference>
<feature type="domain" description="Acyclic terpene utilisation N-terminal" evidence="1">
    <location>
        <begin position="77"/>
        <end position="537"/>
    </location>
</feature>
<protein>
    <recommendedName>
        <fullName evidence="5">DUF1446 domain-containing protein</fullName>
    </recommendedName>
</protein>
<dbReference type="InterPro" id="IPR010839">
    <property type="entry name" value="AtuA_N"/>
</dbReference>
<proteinExistence type="predicted"/>
<feature type="domain" description="AtuA-like ferredoxin-fold" evidence="2">
    <location>
        <begin position="586"/>
        <end position="685"/>
    </location>
</feature>
<name>A0A5C6G3K2_METRR</name>
<dbReference type="Proteomes" id="UP000317257">
    <property type="component" value="Unassembled WGS sequence"/>
</dbReference>
<dbReference type="EMBL" id="SBHS01000033">
    <property type="protein sequence ID" value="TWU72074.1"/>
    <property type="molecule type" value="Genomic_DNA"/>
</dbReference>
<dbReference type="AlphaFoldDB" id="A0A5C6G3K2"/>
<dbReference type="Pfam" id="PF23544">
    <property type="entry name" value="AtuA_ferredoxin"/>
    <property type="match status" value="1"/>
</dbReference>
<gene>
    <name evidence="3" type="ORF">ED733_003609</name>
</gene>
<accession>A0A5C6G3K2</accession>
<evidence type="ECO:0000313" key="3">
    <source>
        <dbReference type="EMBL" id="TWU72074.1"/>
    </source>
</evidence>
<evidence type="ECO:0000259" key="2">
    <source>
        <dbReference type="Pfam" id="PF23544"/>
    </source>
</evidence>
<dbReference type="InterPro" id="IPR056362">
    <property type="entry name" value="AtuA-like_ferredoxin_dom"/>
</dbReference>
<evidence type="ECO:0000259" key="1">
    <source>
        <dbReference type="Pfam" id="PF07287"/>
    </source>
</evidence>
<evidence type="ECO:0000313" key="4">
    <source>
        <dbReference type="Proteomes" id="UP000317257"/>
    </source>
</evidence>
<comment type="caution">
    <text evidence="3">The sequence shown here is derived from an EMBL/GenBank/DDBJ whole genome shotgun (WGS) entry which is preliminary data.</text>
</comment>
<dbReference type="PANTHER" id="PTHR47585:SF1">
    <property type="entry name" value="DUF1446 DOMAIN-CONTAINING PROTEIN"/>
    <property type="match status" value="1"/>
</dbReference>
<evidence type="ECO:0008006" key="5">
    <source>
        <dbReference type="Google" id="ProtNLM"/>
    </source>
</evidence>
<dbReference type="PANTHER" id="PTHR47585">
    <property type="match status" value="1"/>
</dbReference>
<reference evidence="4" key="1">
    <citation type="submission" date="2018-12" db="EMBL/GenBank/DDBJ databases">
        <title>The complete genome of Metarhizium rileyi, a key fungal pathogen of Lepidoptera.</title>
        <authorList>
            <person name="Binneck E."/>
            <person name="Lastra C.C.L."/>
            <person name="Sosa-Gomez D.R."/>
        </authorList>
    </citation>
    <scope>NUCLEOTIDE SEQUENCE [LARGE SCALE GENOMIC DNA]</scope>
    <source>
        <strain evidence="4">Cep018-CH2</strain>
    </source>
</reference>
<organism evidence="3 4">
    <name type="scientific">Metarhizium rileyi (strain RCEF 4871)</name>
    <name type="common">Nomuraea rileyi</name>
    <dbReference type="NCBI Taxonomy" id="1649241"/>
    <lineage>
        <taxon>Eukaryota</taxon>
        <taxon>Fungi</taxon>
        <taxon>Dikarya</taxon>
        <taxon>Ascomycota</taxon>
        <taxon>Pezizomycotina</taxon>
        <taxon>Sordariomycetes</taxon>
        <taxon>Hypocreomycetidae</taxon>
        <taxon>Hypocreales</taxon>
        <taxon>Clavicipitaceae</taxon>
        <taxon>Metarhizium</taxon>
    </lineage>
</organism>
<sequence>MVTSLPLLSAPRTDGRTSVENRRFISLELFSSSLLPSPSPDLESGTPFLSNRVLAACRCAGLVMTTTLASESRKRPVRIANCSGAVSDPGVYMYNQANHGPVDVITGDYLAEANMATEAEKVAGEPDSSDAGWVPTALEGLRLTLDVADQKRIKIIVNGGGLNPKGLAEKTHKMIKDKQLNLRVAYIDGDNLMQKVHSILPDAGTASKLHLDSANEHVQLAQGSLSFLQDPEHMPIVAANAYLGYRAIKRALDEGADIIVCGRVADASPVLGAAAWWHGWEETDYDALAGTLVAGHLIECSTYATGGNFSGSHNYPVDAFIDPGLPIAEVNHQGECVITKHEDLGGFVTPDTIRCQLLYELQGNIYLNSDVKADMSSVKVQPQVTKNRVYVSGVKGHPPPPTTKLAVFYKGGYQLEILMNACGYATEHKWDVQEAQVKSKLDEWGLLGKLDVLDFQRVGTPQENPVSQLASTTYMRIFAQAKEKHVCRAVAGAWNFVFMSHFPGAHCSWDLRTATPKPFLGYYPTLVNQEEISEAATILTDRDDVWKQCRIPVGPPHKTEPVLPRLNYETTNPIPLESFGPKTMRPLGDLVLGRSGDKGGNVNLGLFVQTKDQFDWLRSFLTRDRLQQLMRQDWQDWYFVERVEFPDILAVHFVVYGALARGVTSSRLLDNLGKGFCEFIRAVWVPLPTRFLHDSSAHL</sequence>